<dbReference type="InterPro" id="IPR036691">
    <property type="entry name" value="Endo/exonu/phosph_ase_sf"/>
</dbReference>
<gene>
    <name evidence="2" type="ORF">Bca52824_042521</name>
</gene>
<dbReference type="EMBL" id="JAAMPC010000009">
    <property type="protein sequence ID" value="KAG2295852.1"/>
    <property type="molecule type" value="Genomic_DNA"/>
</dbReference>
<keyword evidence="3" id="KW-1185">Reference proteome</keyword>
<organism evidence="2 3">
    <name type="scientific">Brassica carinata</name>
    <name type="common">Ethiopian mustard</name>
    <name type="synonym">Abyssinian cabbage</name>
    <dbReference type="NCBI Taxonomy" id="52824"/>
    <lineage>
        <taxon>Eukaryota</taxon>
        <taxon>Viridiplantae</taxon>
        <taxon>Streptophyta</taxon>
        <taxon>Embryophyta</taxon>
        <taxon>Tracheophyta</taxon>
        <taxon>Spermatophyta</taxon>
        <taxon>Magnoliopsida</taxon>
        <taxon>eudicotyledons</taxon>
        <taxon>Gunneridae</taxon>
        <taxon>Pentapetalae</taxon>
        <taxon>rosids</taxon>
        <taxon>malvids</taxon>
        <taxon>Brassicales</taxon>
        <taxon>Brassicaceae</taxon>
        <taxon>Brassiceae</taxon>
        <taxon>Brassica</taxon>
    </lineage>
</organism>
<reference evidence="2 3" key="1">
    <citation type="submission" date="2020-02" db="EMBL/GenBank/DDBJ databases">
        <authorList>
            <person name="Ma Q."/>
            <person name="Huang Y."/>
            <person name="Song X."/>
            <person name="Pei D."/>
        </authorList>
    </citation>
    <scope>NUCLEOTIDE SEQUENCE [LARGE SCALE GENOMIC DNA]</scope>
    <source>
        <strain evidence="2">Sxm20200214</strain>
        <tissue evidence="2">Leaf</tissue>
    </source>
</reference>
<dbReference type="Gene3D" id="3.60.10.10">
    <property type="entry name" value="Endonuclease/exonuclease/phosphatase"/>
    <property type="match status" value="1"/>
</dbReference>
<dbReference type="Proteomes" id="UP000886595">
    <property type="component" value="Unassembled WGS sequence"/>
</dbReference>
<comment type="caution">
    <text evidence="2">The sequence shown here is derived from an EMBL/GenBank/DDBJ whole genome shotgun (WGS) entry which is preliminary data.</text>
</comment>
<feature type="domain" description="Endonuclease/exonuclease/phosphatase" evidence="1">
    <location>
        <begin position="8"/>
        <end position="239"/>
    </location>
</feature>
<sequence>MSTKFFFWNVRGINEPDKHRPFVSWLQCHKPLFGTILESHIKEPFLNPLLLKVCPGWSYYSNHSSIPMGIILIWKDPIKVSILSQSRQCINCMLSIPNKPPVVYSAIYASNLGLGRIGYPGNFKERAELWVELLNTAEAYNLDTSCWLVGGDFNQTLFPSEHSTNSGMGPDSLMYQFQDCLLQAGLFDLRYIGPSHTWSNKCPTAPIAKKLDRQLVNSTIISTFPNATTTFLPPLFSDHSPCVLDLAYTLPSAGTKPFKFPNYLTRHPHFLQQVKLPVSNRIENHTLTQFCWKLKLIKRELKHLNRENFSNIQERVSEANRLLQCMQVQALNFPSPENFEAERETHMRWSFLRSIEESYFRQKSRINWLREGDLNTAYFHRICQVRASYNAIRAFMTNSGTWITDPMEMSIHAVSHFDAMLAPLSNSPSLVYSAPAWFAELTILFKKKKTNNSRYHSHYFIT</sequence>
<dbReference type="GO" id="GO:0003824">
    <property type="term" value="F:catalytic activity"/>
    <property type="evidence" value="ECO:0007669"/>
    <property type="project" value="InterPro"/>
</dbReference>
<accession>A0A8X7RXJ9</accession>
<protein>
    <recommendedName>
        <fullName evidence="1">Endonuclease/exonuclease/phosphatase domain-containing protein</fullName>
    </recommendedName>
</protein>
<dbReference type="SUPFAM" id="SSF56219">
    <property type="entry name" value="DNase I-like"/>
    <property type="match status" value="1"/>
</dbReference>
<evidence type="ECO:0000259" key="1">
    <source>
        <dbReference type="Pfam" id="PF03372"/>
    </source>
</evidence>
<evidence type="ECO:0000313" key="3">
    <source>
        <dbReference type="Proteomes" id="UP000886595"/>
    </source>
</evidence>
<dbReference type="PANTHER" id="PTHR33710">
    <property type="entry name" value="BNAC02G09200D PROTEIN"/>
    <property type="match status" value="1"/>
</dbReference>
<dbReference type="OrthoDB" id="1085116at2759"/>
<dbReference type="PANTHER" id="PTHR33710:SF77">
    <property type="entry name" value="DNASE I-LIKE SUPERFAMILY PROTEIN"/>
    <property type="match status" value="1"/>
</dbReference>
<dbReference type="InterPro" id="IPR005135">
    <property type="entry name" value="Endo/exonuclease/phosphatase"/>
</dbReference>
<dbReference type="AlphaFoldDB" id="A0A8X7RXJ9"/>
<dbReference type="Pfam" id="PF03372">
    <property type="entry name" value="Exo_endo_phos"/>
    <property type="match status" value="1"/>
</dbReference>
<name>A0A8X7RXJ9_BRACI</name>
<evidence type="ECO:0000313" key="2">
    <source>
        <dbReference type="EMBL" id="KAG2295852.1"/>
    </source>
</evidence>
<proteinExistence type="predicted"/>